<accession>A1RBS6</accession>
<reference evidence="1 2" key="1">
    <citation type="journal article" date="2006" name="PLoS Genet.">
        <title>Secrets of soil survival revealed by the genome sequence of Arthrobacter aurescens TC1.</title>
        <authorList>
            <person name="Mongodin E.F."/>
            <person name="Shapir N."/>
            <person name="Daugherty S.C."/>
            <person name="DeBoy R.T."/>
            <person name="Emerson J.B."/>
            <person name="Shvartzbeyn A."/>
            <person name="Radune D."/>
            <person name="Vamathevan J."/>
            <person name="Riggs F."/>
            <person name="Grinberg V."/>
            <person name="Khouri H."/>
            <person name="Wackett L.P."/>
            <person name="Nelson K.E."/>
            <person name="Sadowsky M.J."/>
        </authorList>
    </citation>
    <scope>NUCLEOTIDE SEQUENCE [LARGE SCALE GENOMIC DNA]</scope>
    <source>
        <strain evidence="1 2">TC1</strain>
    </source>
</reference>
<dbReference type="eggNOG" id="ENOG503246W">
    <property type="taxonomic scope" value="Bacteria"/>
</dbReference>
<dbReference type="Proteomes" id="UP000000637">
    <property type="component" value="Chromosome"/>
</dbReference>
<dbReference type="HOGENOM" id="CLU_2059434_0_0_11"/>
<keyword evidence="2" id="KW-1185">Reference proteome</keyword>
<name>A1RBS6_PAEAT</name>
<evidence type="ECO:0000313" key="2">
    <source>
        <dbReference type="Proteomes" id="UP000000637"/>
    </source>
</evidence>
<protein>
    <submittedName>
        <fullName evidence="1">Uncharacterized protein</fullName>
    </submittedName>
</protein>
<gene>
    <name evidence="1" type="ordered locus">AAur_4016</name>
</gene>
<sequence>MPCPCRTVTSKRGCAMTVKLNKKAFDHAKHLIRDGNVVKDTRDDWSEHAPTTKDENAFLDKNGHAEYSKWFLGVDDEHPDDQKGHYKFPVGDFKKIHRCGVISAESRAGQYDYDDIRDALGKLLEKIDED</sequence>
<proteinExistence type="predicted"/>
<evidence type="ECO:0000313" key="1">
    <source>
        <dbReference type="EMBL" id="ABM10094.1"/>
    </source>
</evidence>
<dbReference type="AlphaFoldDB" id="A1RBS6"/>
<dbReference type="KEGG" id="aau:AAur_4016"/>
<dbReference type="EMBL" id="CP000474">
    <property type="protein sequence ID" value="ABM10094.1"/>
    <property type="molecule type" value="Genomic_DNA"/>
</dbReference>
<organism evidence="1 2">
    <name type="scientific">Paenarthrobacter aurescens (strain TC1)</name>
    <dbReference type="NCBI Taxonomy" id="290340"/>
    <lineage>
        <taxon>Bacteria</taxon>
        <taxon>Bacillati</taxon>
        <taxon>Actinomycetota</taxon>
        <taxon>Actinomycetes</taxon>
        <taxon>Micrococcales</taxon>
        <taxon>Micrococcaceae</taxon>
        <taxon>Paenarthrobacter</taxon>
    </lineage>
</organism>
<dbReference type="STRING" id="290340.AAur_4016"/>